<name>A0ABS1BAI3_9MICO</name>
<protein>
    <submittedName>
        <fullName evidence="1">Histone deacetylase</fullName>
    </submittedName>
</protein>
<gene>
    <name evidence="1" type="ORF">I8D64_09490</name>
</gene>
<evidence type="ECO:0000313" key="2">
    <source>
        <dbReference type="Proteomes" id="UP000612352"/>
    </source>
</evidence>
<dbReference type="Proteomes" id="UP000612352">
    <property type="component" value="Unassembled WGS sequence"/>
</dbReference>
<dbReference type="RefSeq" id="WP_200502257.1">
    <property type="nucleotide sequence ID" value="NZ_JAEDAJ010000004.1"/>
</dbReference>
<accession>A0ABS1BAI3</accession>
<proteinExistence type="predicted"/>
<reference evidence="1 2" key="1">
    <citation type="submission" date="2020-12" db="EMBL/GenBank/DDBJ databases">
        <title>Brachybacterium sp. MASK1Z-5, whole genome shotgun sequence.</title>
        <authorList>
            <person name="Tuo L."/>
        </authorList>
    </citation>
    <scope>NUCLEOTIDE SEQUENCE [LARGE SCALE GENOMIC DNA]</scope>
    <source>
        <strain evidence="1 2">MASK1Z-5</strain>
    </source>
</reference>
<organism evidence="1 2">
    <name type="scientific">Brachybacterium halotolerans</name>
    <dbReference type="NCBI Taxonomy" id="2795215"/>
    <lineage>
        <taxon>Bacteria</taxon>
        <taxon>Bacillati</taxon>
        <taxon>Actinomycetota</taxon>
        <taxon>Actinomycetes</taxon>
        <taxon>Micrococcales</taxon>
        <taxon>Dermabacteraceae</taxon>
        <taxon>Brachybacterium</taxon>
    </lineage>
</organism>
<sequence length="213" mass="22880">MDRDLVWYVSYGSNMNAERLACYIQGGRPPGALIGYAGARERTPPREAAGVMLPGRLHFAGESRVWSGGMGFYDHDAEGPTPARAFLLTIPQFADVAAQEMHRPVQEDDPVERLVREDLGIGGGSDATAAPAGTRVAVGPGRYETLVVLGERDGIPMLTFTAPEAIGDVPATQPVPAYLDMLAEGLRQSHGWDRERADAYFAARGADLERVGV</sequence>
<dbReference type="EMBL" id="JAEDAJ010000004">
    <property type="protein sequence ID" value="MBK0331634.1"/>
    <property type="molecule type" value="Genomic_DNA"/>
</dbReference>
<keyword evidence="2" id="KW-1185">Reference proteome</keyword>
<dbReference type="Gene3D" id="3.10.490.10">
    <property type="entry name" value="Gamma-glutamyl cyclotransferase-like"/>
    <property type="match status" value="1"/>
</dbReference>
<comment type="caution">
    <text evidence="1">The sequence shown here is derived from an EMBL/GenBank/DDBJ whole genome shotgun (WGS) entry which is preliminary data.</text>
</comment>
<evidence type="ECO:0000313" key="1">
    <source>
        <dbReference type="EMBL" id="MBK0331634.1"/>
    </source>
</evidence>